<dbReference type="PANTHER" id="PTHR45842:SF22">
    <property type="entry name" value="INSULIN-LIKE GROWTH FACTOR-BINDING PROTEIN COMPLEX ACID LABILE SUBUNIT ISOFORM X1"/>
    <property type="match status" value="1"/>
</dbReference>
<sequence length="750" mass="83813">MLATAFMQQQTKLVKPTTLLELELKLEEINPLVAADIFEGIGHVSSTTSTVFSHTVHQVLRAEVYELTSSLHHLTFKSSNRAERPTRAARALAVNTDIALDNCSAGVWILTLSEDMSEHKRRAADRDGRRLGCYAGTTLRKAEGCKMFMDLCGQQSTWTFLLLWCLTLSAADINCPQRCSCSRDTLEINCSSRQLTAVPQGLSGNAKRLDLSGNQLKTLARRQFPSLSKLEELDLSVNVISMIEVETFQGLKNLRYLKIKNNRLKILPVGVFSGLSNLRRLDISENEILVFLDYTFRDLSNLQQLDAGENDLVFISQRAFVGLQSLKELNIDRSNLTSIPTEALSQLQSMTKLRLRKLTISVLPNNAFRRLHQLRTLQILHWPSLETLSNNSLLGLNLTTLVLSNCNLSAIPYSPLRHLSHLRYLDLSYNPISSIKGSLLGDLQRLQELHVVGGNLLRIEPGAFRGLINFRLLNVSSNRLSTLEESVFHSVGNLQTLRLDRNPLACDCRLLWVIRRRRRLDFDGRQPSCSPLNQHKRAFRDFSEADLPMIFTCRQAEIVNRQLQEANVMEGMTVRFDCKANGYPSPSISWLSAQQTLFSSTGRVRVLANGSLEIRYTQVQDTGTYLCRAANVAGNDSISVNLHVEGLPQNRTAAYYSDEGWMETSAAPSTNSSALVSNPYPFDAKTLIIATTMGFLSFLSSVAICFVFMFFWSQSKGQIKHTATIDFVPRSSMGGGGDGGDTGRFTMKLI</sequence>
<evidence type="ECO:0000256" key="4">
    <source>
        <dbReference type="ARBA" id="ARBA00022729"/>
    </source>
</evidence>
<keyword evidence="10" id="KW-0393">Immunoglobulin domain</keyword>
<evidence type="ECO:0000256" key="10">
    <source>
        <dbReference type="ARBA" id="ARBA00023319"/>
    </source>
</evidence>
<keyword evidence="3 11" id="KW-0812">Transmembrane</keyword>
<name>A0A553QK95_9TELE</name>
<evidence type="ECO:0000256" key="2">
    <source>
        <dbReference type="ARBA" id="ARBA00022614"/>
    </source>
</evidence>
<dbReference type="InterPro" id="IPR007110">
    <property type="entry name" value="Ig-like_dom"/>
</dbReference>
<dbReference type="Pfam" id="PF12799">
    <property type="entry name" value="LRR_4"/>
    <property type="match status" value="1"/>
</dbReference>
<dbReference type="Pfam" id="PF07679">
    <property type="entry name" value="I-set"/>
    <property type="match status" value="1"/>
</dbReference>
<keyword evidence="5" id="KW-0677">Repeat</keyword>
<dbReference type="SUPFAM" id="SSF52058">
    <property type="entry name" value="L domain-like"/>
    <property type="match status" value="1"/>
</dbReference>
<dbReference type="GO" id="GO:0016020">
    <property type="term" value="C:membrane"/>
    <property type="evidence" value="ECO:0007669"/>
    <property type="project" value="UniProtKB-SubCell"/>
</dbReference>
<dbReference type="FunFam" id="3.80.10.10:FF:000014">
    <property type="entry name" value="Leucine-rich repeat and immunoglobulin-like domain-containing nogo receptor-interacting protein 1"/>
    <property type="match status" value="1"/>
</dbReference>
<keyword evidence="7 11" id="KW-0472">Membrane</keyword>
<comment type="caution">
    <text evidence="13">The sequence shown here is derived from an EMBL/GenBank/DDBJ whole genome shotgun (WGS) entry which is preliminary data.</text>
</comment>
<keyword evidence="8" id="KW-1015">Disulfide bond</keyword>
<dbReference type="Gene3D" id="3.80.10.10">
    <property type="entry name" value="Ribonuclease Inhibitor"/>
    <property type="match status" value="1"/>
</dbReference>
<dbReference type="SUPFAM" id="SSF48726">
    <property type="entry name" value="Immunoglobulin"/>
    <property type="match status" value="1"/>
</dbReference>
<dbReference type="Pfam" id="PF13855">
    <property type="entry name" value="LRR_8"/>
    <property type="match status" value="3"/>
</dbReference>
<evidence type="ECO:0000256" key="7">
    <source>
        <dbReference type="ARBA" id="ARBA00023136"/>
    </source>
</evidence>
<keyword evidence="2" id="KW-0433">Leucine-rich repeat</keyword>
<dbReference type="STRING" id="623744.A0A553QK95"/>
<dbReference type="InterPro" id="IPR003599">
    <property type="entry name" value="Ig_sub"/>
</dbReference>
<evidence type="ECO:0000313" key="13">
    <source>
        <dbReference type="EMBL" id="TRY90415.1"/>
    </source>
</evidence>
<protein>
    <recommendedName>
        <fullName evidence="12">Ig-like domain-containing protein</fullName>
    </recommendedName>
</protein>
<dbReference type="Pfam" id="PF01462">
    <property type="entry name" value="LRRNT"/>
    <property type="match status" value="1"/>
</dbReference>
<keyword evidence="4" id="KW-0732">Signal</keyword>
<dbReference type="InterPro" id="IPR001611">
    <property type="entry name" value="Leu-rich_rpt"/>
</dbReference>
<dbReference type="InterPro" id="IPR050467">
    <property type="entry name" value="LRFN"/>
</dbReference>
<feature type="transmembrane region" description="Helical" evidence="11">
    <location>
        <begin position="687"/>
        <end position="712"/>
    </location>
</feature>
<dbReference type="AlphaFoldDB" id="A0A553QK95"/>
<evidence type="ECO:0000256" key="9">
    <source>
        <dbReference type="ARBA" id="ARBA00023180"/>
    </source>
</evidence>
<evidence type="ECO:0000256" key="3">
    <source>
        <dbReference type="ARBA" id="ARBA00022692"/>
    </source>
</evidence>
<dbReference type="PROSITE" id="PS50835">
    <property type="entry name" value="IG_LIKE"/>
    <property type="match status" value="1"/>
</dbReference>
<proteinExistence type="predicted"/>
<evidence type="ECO:0000256" key="5">
    <source>
        <dbReference type="ARBA" id="ARBA00022737"/>
    </source>
</evidence>
<dbReference type="SMART" id="SM00409">
    <property type="entry name" value="IG"/>
    <property type="match status" value="1"/>
</dbReference>
<dbReference type="InterPro" id="IPR013783">
    <property type="entry name" value="Ig-like_fold"/>
</dbReference>
<keyword evidence="9" id="KW-0325">Glycoprotein</keyword>
<gene>
    <name evidence="13" type="ORF">DNTS_018912</name>
</gene>
<dbReference type="InterPro" id="IPR025875">
    <property type="entry name" value="Leu-rich_rpt_4"/>
</dbReference>
<accession>A0A553QK95</accession>
<dbReference type="InterPro" id="IPR003598">
    <property type="entry name" value="Ig_sub2"/>
</dbReference>
<dbReference type="OrthoDB" id="1055097at2759"/>
<dbReference type="SMART" id="SM00369">
    <property type="entry name" value="LRR_TYP"/>
    <property type="match status" value="10"/>
</dbReference>
<feature type="domain" description="Ig-like" evidence="12">
    <location>
        <begin position="548"/>
        <end position="639"/>
    </location>
</feature>
<dbReference type="EMBL" id="SRMA01025847">
    <property type="protein sequence ID" value="TRY90415.1"/>
    <property type="molecule type" value="Genomic_DNA"/>
</dbReference>
<keyword evidence="6 11" id="KW-1133">Transmembrane helix</keyword>
<dbReference type="PANTHER" id="PTHR45842">
    <property type="entry name" value="SYNAPTIC ADHESION-LIKE MOLECULE SALM"/>
    <property type="match status" value="1"/>
</dbReference>
<dbReference type="SMART" id="SM00013">
    <property type="entry name" value="LRRNT"/>
    <property type="match status" value="1"/>
</dbReference>
<dbReference type="InterPro" id="IPR036179">
    <property type="entry name" value="Ig-like_dom_sf"/>
</dbReference>
<dbReference type="Gene3D" id="2.60.40.10">
    <property type="entry name" value="Immunoglobulins"/>
    <property type="match status" value="1"/>
</dbReference>
<dbReference type="SMART" id="SM00408">
    <property type="entry name" value="IGc2"/>
    <property type="match status" value="1"/>
</dbReference>
<dbReference type="InterPro" id="IPR013098">
    <property type="entry name" value="Ig_I-set"/>
</dbReference>
<evidence type="ECO:0000256" key="6">
    <source>
        <dbReference type="ARBA" id="ARBA00022989"/>
    </source>
</evidence>
<evidence type="ECO:0000256" key="11">
    <source>
        <dbReference type="SAM" id="Phobius"/>
    </source>
</evidence>
<keyword evidence="14" id="KW-1185">Reference proteome</keyword>
<dbReference type="PROSITE" id="PS51450">
    <property type="entry name" value="LRR"/>
    <property type="match status" value="2"/>
</dbReference>
<dbReference type="InterPro" id="IPR003591">
    <property type="entry name" value="Leu-rich_rpt_typical-subtyp"/>
</dbReference>
<evidence type="ECO:0000256" key="8">
    <source>
        <dbReference type="ARBA" id="ARBA00023157"/>
    </source>
</evidence>
<dbReference type="FunFam" id="2.60.40.10:FF:000076">
    <property type="entry name" value="Leucine-rich repeat and Ig domain-containing 4"/>
    <property type="match status" value="1"/>
</dbReference>
<dbReference type="InterPro" id="IPR032675">
    <property type="entry name" value="LRR_dom_sf"/>
</dbReference>
<evidence type="ECO:0000259" key="12">
    <source>
        <dbReference type="PROSITE" id="PS50835"/>
    </source>
</evidence>
<reference evidence="13 14" key="1">
    <citation type="journal article" date="2019" name="Sci. Data">
        <title>Hybrid genome assembly and annotation of Danionella translucida.</title>
        <authorList>
            <person name="Kadobianskyi M."/>
            <person name="Schulze L."/>
            <person name="Schuelke M."/>
            <person name="Judkewitz B."/>
        </authorList>
    </citation>
    <scope>NUCLEOTIDE SEQUENCE [LARGE SCALE GENOMIC DNA]</scope>
    <source>
        <strain evidence="13 14">Bolton</strain>
    </source>
</reference>
<comment type="subcellular location">
    <subcellularLocation>
        <location evidence="1">Membrane</location>
        <topology evidence="1">Single-pass type I membrane protein</topology>
    </subcellularLocation>
</comment>
<evidence type="ECO:0000313" key="14">
    <source>
        <dbReference type="Proteomes" id="UP000316079"/>
    </source>
</evidence>
<dbReference type="Proteomes" id="UP000316079">
    <property type="component" value="Unassembled WGS sequence"/>
</dbReference>
<evidence type="ECO:0000256" key="1">
    <source>
        <dbReference type="ARBA" id="ARBA00004479"/>
    </source>
</evidence>
<dbReference type="InterPro" id="IPR000372">
    <property type="entry name" value="LRRNT"/>
</dbReference>
<organism evidence="13 14">
    <name type="scientific">Danionella cerebrum</name>
    <dbReference type="NCBI Taxonomy" id="2873325"/>
    <lineage>
        <taxon>Eukaryota</taxon>
        <taxon>Metazoa</taxon>
        <taxon>Chordata</taxon>
        <taxon>Craniata</taxon>
        <taxon>Vertebrata</taxon>
        <taxon>Euteleostomi</taxon>
        <taxon>Actinopterygii</taxon>
        <taxon>Neopterygii</taxon>
        <taxon>Teleostei</taxon>
        <taxon>Ostariophysi</taxon>
        <taxon>Cypriniformes</taxon>
        <taxon>Danionidae</taxon>
        <taxon>Danioninae</taxon>
        <taxon>Danionella</taxon>
    </lineage>
</organism>